<comment type="caution">
    <text evidence="5">The sequence shown here is derived from an EMBL/GenBank/DDBJ whole genome shotgun (WGS) entry which is preliminary data.</text>
</comment>
<evidence type="ECO:0000313" key="5">
    <source>
        <dbReference type="EMBL" id="KII63685.1"/>
    </source>
</evidence>
<evidence type="ECO:0000256" key="1">
    <source>
        <dbReference type="ARBA" id="ARBA00004370"/>
    </source>
</evidence>
<comment type="subcellular location">
    <subcellularLocation>
        <location evidence="1">Membrane</location>
    </subcellularLocation>
</comment>
<sequence>MSKKELKMVENSNNVSDALIELVHTFSKEVQVINGEEFDCETGVSDFDSAIKKSLMVSRSKPIVILNAHNLNPQAAKILYKYCDGEESLCPNSFFIFFIRKKIKSHDNSTVEICEQQSREIYSGKWSEHLPDYILLPLIHRISEFTVCF</sequence>
<keyword evidence="6" id="KW-1185">Reference proteome</keyword>
<dbReference type="AlphaFoldDB" id="A0A0C2M9M5"/>
<organism evidence="5 6">
    <name type="scientific">Thelohanellus kitauei</name>
    <name type="common">Myxosporean</name>
    <dbReference type="NCBI Taxonomy" id="669202"/>
    <lineage>
        <taxon>Eukaryota</taxon>
        <taxon>Metazoa</taxon>
        <taxon>Cnidaria</taxon>
        <taxon>Myxozoa</taxon>
        <taxon>Myxosporea</taxon>
        <taxon>Bivalvulida</taxon>
        <taxon>Platysporina</taxon>
        <taxon>Myxobolidae</taxon>
        <taxon>Thelohanellus</taxon>
    </lineage>
</organism>
<proteinExistence type="predicted"/>
<name>A0A0C2M9M5_THEKT</name>
<dbReference type="Proteomes" id="UP000031668">
    <property type="component" value="Unassembled WGS sequence"/>
</dbReference>
<evidence type="ECO:0000256" key="2">
    <source>
        <dbReference type="ARBA" id="ARBA00022692"/>
    </source>
</evidence>
<keyword evidence="3" id="KW-1133">Transmembrane helix</keyword>
<accession>A0A0C2M9M5</accession>
<evidence type="ECO:0000313" key="6">
    <source>
        <dbReference type="Proteomes" id="UP000031668"/>
    </source>
</evidence>
<dbReference type="Gene3D" id="3.40.50.12190">
    <property type="match status" value="1"/>
</dbReference>
<keyword evidence="4" id="KW-0472">Membrane</keyword>
<reference evidence="5 6" key="1">
    <citation type="journal article" date="2014" name="Genome Biol. Evol.">
        <title>The genome of the myxosporean Thelohanellus kitauei shows adaptations to nutrient acquisition within its fish host.</title>
        <authorList>
            <person name="Yang Y."/>
            <person name="Xiong J."/>
            <person name="Zhou Z."/>
            <person name="Huo F."/>
            <person name="Miao W."/>
            <person name="Ran C."/>
            <person name="Liu Y."/>
            <person name="Zhang J."/>
            <person name="Feng J."/>
            <person name="Wang M."/>
            <person name="Wang M."/>
            <person name="Wang L."/>
            <person name="Yao B."/>
        </authorList>
    </citation>
    <scope>NUCLEOTIDE SEQUENCE [LARGE SCALE GENOMIC DNA]</scope>
    <source>
        <strain evidence="5">Wuqing</strain>
    </source>
</reference>
<dbReference type="InterPro" id="IPR038599">
    <property type="entry name" value="LAP1C-like_C_sf"/>
</dbReference>
<evidence type="ECO:0000256" key="4">
    <source>
        <dbReference type="ARBA" id="ARBA00023136"/>
    </source>
</evidence>
<gene>
    <name evidence="5" type="ORF">RF11_06221</name>
</gene>
<evidence type="ECO:0000256" key="3">
    <source>
        <dbReference type="ARBA" id="ARBA00022989"/>
    </source>
</evidence>
<protein>
    <submittedName>
        <fullName evidence="5">Uncharacterized protein</fullName>
    </submittedName>
</protein>
<dbReference type="GO" id="GO:0016020">
    <property type="term" value="C:membrane"/>
    <property type="evidence" value="ECO:0007669"/>
    <property type="project" value="UniProtKB-SubCell"/>
</dbReference>
<dbReference type="EMBL" id="JWZT01004623">
    <property type="protein sequence ID" value="KII63685.1"/>
    <property type="molecule type" value="Genomic_DNA"/>
</dbReference>
<keyword evidence="2" id="KW-0812">Transmembrane</keyword>